<evidence type="ECO:0000256" key="9">
    <source>
        <dbReference type="ARBA" id="ARBA00023180"/>
    </source>
</evidence>
<name>A0A8K1C4H0_PYTOL</name>
<comment type="subcellular location">
    <subcellularLocation>
        <location evidence="1">Membrane</location>
        <topology evidence="1">Single-pass type II membrane protein</topology>
    </subcellularLocation>
</comment>
<evidence type="ECO:0000256" key="7">
    <source>
        <dbReference type="ARBA" id="ARBA00022989"/>
    </source>
</evidence>
<dbReference type="InterPro" id="IPR022751">
    <property type="entry name" value="Alpha_mannosyltransferase"/>
</dbReference>
<organism evidence="10 11">
    <name type="scientific">Pythium oligandrum</name>
    <name type="common">Mycoparasitic fungus</name>
    <dbReference type="NCBI Taxonomy" id="41045"/>
    <lineage>
        <taxon>Eukaryota</taxon>
        <taxon>Sar</taxon>
        <taxon>Stramenopiles</taxon>
        <taxon>Oomycota</taxon>
        <taxon>Peronosporomycetes</taxon>
        <taxon>Pythiales</taxon>
        <taxon>Pythiaceae</taxon>
        <taxon>Pythium</taxon>
    </lineage>
</organism>
<evidence type="ECO:0000256" key="4">
    <source>
        <dbReference type="ARBA" id="ARBA00022679"/>
    </source>
</evidence>
<dbReference type="Pfam" id="PF11051">
    <property type="entry name" value="Mannosyl_trans3"/>
    <property type="match status" value="1"/>
</dbReference>
<dbReference type="GO" id="GO:0006493">
    <property type="term" value="P:protein O-linked glycosylation"/>
    <property type="evidence" value="ECO:0007669"/>
    <property type="project" value="TreeGrafter"/>
</dbReference>
<evidence type="ECO:0000313" key="11">
    <source>
        <dbReference type="Proteomes" id="UP000794436"/>
    </source>
</evidence>
<evidence type="ECO:0000256" key="1">
    <source>
        <dbReference type="ARBA" id="ARBA00004606"/>
    </source>
</evidence>
<keyword evidence="4" id="KW-0808">Transferase</keyword>
<evidence type="ECO:0000256" key="6">
    <source>
        <dbReference type="ARBA" id="ARBA00022968"/>
    </source>
</evidence>
<keyword evidence="11" id="KW-1185">Reference proteome</keyword>
<sequence length="233" mass="26306">MHIISTFNYTVLGLKGPKHSSTFLTSFAYKQESCHEHDSSMVAIDKSRTGLALEVLWYLIHHMRFAVNYLFGDKESFWIAYEPAQRPYAFSPWGVSVVSSSTNRDVEDHRDTLCGSIAQYAPGDEMTEPELLYINGRALLDPIAQGVFHANVRANIMYNPRPTHLVPRSKRKASRAWSFAAMESSKQLPSECLVGLGSTPLPKQFASLLLRRRIHYIAVSSEAYELLAQCTYV</sequence>
<keyword evidence="9" id="KW-0325">Glycoprotein</keyword>
<accession>A0A8K1C4H0</accession>
<dbReference type="AlphaFoldDB" id="A0A8K1C4H0"/>
<keyword evidence="8" id="KW-0472">Membrane</keyword>
<dbReference type="PANTHER" id="PTHR31392:SF1">
    <property type="entry name" value="ALPHA-1,3-MANNOSYLTRANSFERASE MNN1-RELATED"/>
    <property type="match status" value="1"/>
</dbReference>
<proteinExistence type="inferred from homology"/>
<dbReference type="OrthoDB" id="430354at2759"/>
<dbReference type="Proteomes" id="UP000794436">
    <property type="component" value="Unassembled WGS sequence"/>
</dbReference>
<evidence type="ECO:0000256" key="3">
    <source>
        <dbReference type="ARBA" id="ARBA00022676"/>
    </source>
</evidence>
<dbReference type="GO" id="GO:0005794">
    <property type="term" value="C:Golgi apparatus"/>
    <property type="evidence" value="ECO:0007669"/>
    <property type="project" value="TreeGrafter"/>
</dbReference>
<keyword evidence="3" id="KW-0328">Glycosyltransferase</keyword>
<evidence type="ECO:0000313" key="10">
    <source>
        <dbReference type="EMBL" id="TMW56168.1"/>
    </source>
</evidence>
<reference evidence="10" key="1">
    <citation type="submission" date="2019-03" db="EMBL/GenBank/DDBJ databases">
        <title>Long read genome sequence of the mycoparasitic Pythium oligandrum ATCC 38472 isolated from sugarbeet rhizosphere.</title>
        <authorList>
            <person name="Gaulin E."/>
        </authorList>
    </citation>
    <scope>NUCLEOTIDE SEQUENCE</scope>
    <source>
        <strain evidence="10">ATCC 38472_TT</strain>
    </source>
</reference>
<dbReference type="GO" id="GO:0016020">
    <property type="term" value="C:membrane"/>
    <property type="evidence" value="ECO:0007669"/>
    <property type="project" value="UniProtKB-SubCell"/>
</dbReference>
<comment type="similarity">
    <text evidence="2">Belongs to the MNN1/MNT family.</text>
</comment>
<keyword evidence="6" id="KW-0735">Signal-anchor</keyword>
<evidence type="ECO:0000256" key="2">
    <source>
        <dbReference type="ARBA" id="ARBA00009105"/>
    </source>
</evidence>
<keyword evidence="5" id="KW-0812">Transmembrane</keyword>
<protein>
    <submittedName>
        <fullName evidence="10">Uncharacterized protein</fullName>
    </submittedName>
</protein>
<dbReference type="PANTHER" id="PTHR31392">
    <property type="entry name" value="ALPHA-1,3-MANNOSYLTRANSFERASE MNN1-RELATED"/>
    <property type="match status" value="1"/>
</dbReference>
<comment type="caution">
    <text evidence="10">The sequence shown here is derived from an EMBL/GenBank/DDBJ whole genome shotgun (WGS) entry which is preliminary data.</text>
</comment>
<evidence type="ECO:0000256" key="8">
    <source>
        <dbReference type="ARBA" id="ARBA00023136"/>
    </source>
</evidence>
<dbReference type="GO" id="GO:0000033">
    <property type="term" value="F:alpha-1,3-mannosyltransferase activity"/>
    <property type="evidence" value="ECO:0007669"/>
    <property type="project" value="TreeGrafter"/>
</dbReference>
<dbReference type="EMBL" id="SPLM01000146">
    <property type="protein sequence ID" value="TMW56168.1"/>
    <property type="molecule type" value="Genomic_DNA"/>
</dbReference>
<gene>
    <name evidence="10" type="ORF">Poli38472_008816</name>
</gene>
<evidence type="ECO:0000256" key="5">
    <source>
        <dbReference type="ARBA" id="ARBA00022692"/>
    </source>
</evidence>
<keyword evidence="7" id="KW-1133">Transmembrane helix</keyword>